<comment type="subcellular location">
    <subcellularLocation>
        <location evidence="1">Nucleus</location>
    </subcellularLocation>
</comment>
<dbReference type="AlphaFoldDB" id="A0A074S4S8"/>
<dbReference type="Proteomes" id="UP000027456">
    <property type="component" value="Unassembled WGS sequence"/>
</dbReference>
<comment type="caution">
    <text evidence="5">The sequence shown here is derived from an EMBL/GenBank/DDBJ whole genome shotgun (WGS) entry which is preliminary data.</text>
</comment>
<dbReference type="SUPFAM" id="SSF57701">
    <property type="entry name" value="Zn2/Cys6 DNA-binding domain"/>
    <property type="match status" value="1"/>
</dbReference>
<dbReference type="InterPro" id="IPR001138">
    <property type="entry name" value="Zn2Cys6_DnaBD"/>
</dbReference>
<accession>A0A074S4S8</accession>
<keyword evidence="2" id="KW-0539">Nucleus</keyword>
<evidence type="ECO:0000259" key="4">
    <source>
        <dbReference type="PROSITE" id="PS50048"/>
    </source>
</evidence>
<keyword evidence="6" id="KW-1185">Reference proteome</keyword>
<evidence type="ECO:0000256" key="1">
    <source>
        <dbReference type="ARBA" id="ARBA00004123"/>
    </source>
</evidence>
<dbReference type="GO" id="GO:0005634">
    <property type="term" value="C:nucleus"/>
    <property type="evidence" value="ECO:0007669"/>
    <property type="project" value="UniProtKB-SubCell"/>
</dbReference>
<dbReference type="PANTHER" id="PTHR37534:SF46">
    <property type="entry name" value="ZN(II)2CYS6 TRANSCRIPTION FACTOR (EUROFUNG)"/>
    <property type="match status" value="1"/>
</dbReference>
<organism evidence="5 6">
    <name type="scientific">Rhizoctonia solani 123E</name>
    <dbReference type="NCBI Taxonomy" id="1423351"/>
    <lineage>
        <taxon>Eukaryota</taxon>
        <taxon>Fungi</taxon>
        <taxon>Dikarya</taxon>
        <taxon>Basidiomycota</taxon>
        <taxon>Agaricomycotina</taxon>
        <taxon>Agaricomycetes</taxon>
        <taxon>Cantharellales</taxon>
        <taxon>Ceratobasidiaceae</taxon>
        <taxon>Rhizoctonia</taxon>
    </lineage>
</organism>
<dbReference type="PANTHER" id="PTHR37534">
    <property type="entry name" value="TRANSCRIPTIONAL ACTIVATOR PROTEIN UGA3"/>
    <property type="match status" value="1"/>
</dbReference>
<dbReference type="PROSITE" id="PS50048">
    <property type="entry name" value="ZN2_CY6_FUNGAL_2"/>
    <property type="match status" value="1"/>
</dbReference>
<protein>
    <submittedName>
        <fullName evidence="5">Putative fungal zn(2)-cys(6) binuclear cluster domain protein</fullName>
    </submittedName>
</protein>
<dbReference type="InterPro" id="IPR021858">
    <property type="entry name" value="Fun_TF"/>
</dbReference>
<name>A0A074S4S8_9AGAM</name>
<reference evidence="5 6" key="1">
    <citation type="submission" date="2013-12" db="EMBL/GenBank/DDBJ databases">
        <authorList>
            <person name="Cubeta M."/>
            <person name="Pakala S."/>
            <person name="Fedorova N."/>
            <person name="Thomas E."/>
            <person name="Dean R."/>
            <person name="Jabaji S."/>
            <person name="Neate S."/>
            <person name="Toda T."/>
            <person name="Tavantzis S."/>
            <person name="Vilgalys R."/>
            <person name="Bharathan N."/>
            <person name="Pakala S."/>
            <person name="Losada L.S."/>
            <person name="Zafar N."/>
            <person name="Nierman W."/>
        </authorList>
    </citation>
    <scope>NUCLEOTIDE SEQUENCE [LARGE SCALE GENOMIC DNA]</scope>
    <source>
        <strain evidence="5 6">123E</strain>
    </source>
</reference>
<dbReference type="Gene3D" id="4.10.240.10">
    <property type="entry name" value="Zn(2)-C6 fungal-type DNA-binding domain"/>
    <property type="match status" value="1"/>
</dbReference>
<feature type="region of interest" description="Disordered" evidence="3">
    <location>
        <begin position="51"/>
        <end position="70"/>
    </location>
</feature>
<evidence type="ECO:0000256" key="3">
    <source>
        <dbReference type="SAM" id="MobiDB-lite"/>
    </source>
</evidence>
<dbReference type="OrthoDB" id="25818at2759"/>
<dbReference type="SMART" id="SM00066">
    <property type="entry name" value="GAL4"/>
    <property type="match status" value="1"/>
</dbReference>
<proteinExistence type="predicted"/>
<dbReference type="GO" id="GO:0008270">
    <property type="term" value="F:zinc ion binding"/>
    <property type="evidence" value="ECO:0007669"/>
    <property type="project" value="InterPro"/>
</dbReference>
<dbReference type="HOGENOM" id="CLU_030589_0_0_1"/>
<sequence length="556" mass="62352">MPIKHKSTPGPRGESCLTCRRRRKKCDKGRPFCQRCLDSKGKFICLGYDDESEPEVEKPPRKDHTKAGPVTGIPSLRIGIEFGDAVPGSSNRTAYFGTPISAAEINDYLTPSAGSFMGPFSPKSLLLTSSTPPQDQCEQVAIAPRHKPDNEFSRVLPSSVPRRINADAQMRESYVFFVVEEYQSHRVTRFFKPPPISMRGFWATQMRRSRVMESMYLGAKIFESFAGKPDEVAIQSCSHWITRYANCVTNPEELPNPYPSAQEIEDKLNGLIELMVAQFIVLGTAVGYTSLRLALPSFLHLVSDDPSLLVEQGCHGLLCISLPALLTSSPIETRRFVFYDIMYSLLLGLPTLAEYDSAEFPIVLGMAIPIQWVNGVHGVPIEMTVNIAEVNNWRAQRMCADWGALEMRTLAWKWRQPEIHSEESVEMIYRVAIQETWRHTTLIYIYMGMCGVTSDDPRVQASVHQIVKLIGVVGDTNLDVQFSIPLVVAGIAAQSEPQRTFLLQKLKTFNGVRLWILRGRDFARVLKHLWDGPAVGGAAVGWDEYVQSRCKVLPIQ</sequence>
<dbReference type="CDD" id="cd00067">
    <property type="entry name" value="GAL4"/>
    <property type="match status" value="1"/>
</dbReference>
<dbReference type="STRING" id="1423351.A0A074S4S8"/>
<dbReference type="InterPro" id="IPR036864">
    <property type="entry name" value="Zn2-C6_fun-type_DNA-bd_sf"/>
</dbReference>
<dbReference type="Pfam" id="PF00172">
    <property type="entry name" value="Zn_clus"/>
    <property type="match status" value="1"/>
</dbReference>
<evidence type="ECO:0000313" key="5">
    <source>
        <dbReference type="EMBL" id="KEP51868.1"/>
    </source>
</evidence>
<evidence type="ECO:0000256" key="2">
    <source>
        <dbReference type="ARBA" id="ARBA00023242"/>
    </source>
</evidence>
<dbReference type="Pfam" id="PF11951">
    <property type="entry name" value="Fungal_trans_2"/>
    <property type="match status" value="1"/>
</dbReference>
<feature type="compositionally biased region" description="Basic and acidic residues" evidence="3">
    <location>
        <begin position="55"/>
        <end position="66"/>
    </location>
</feature>
<dbReference type="PROSITE" id="PS00463">
    <property type="entry name" value="ZN2_CY6_FUNGAL_1"/>
    <property type="match status" value="1"/>
</dbReference>
<feature type="domain" description="Zn(2)-C6 fungal-type" evidence="4">
    <location>
        <begin position="15"/>
        <end position="45"/>
    </location>
</feature>
<gene>
    <name evidence="5" type="ORF">V565_054350</name>
</gene>
<dbReference type="EMBL" id="AZST01000138">
    <property type="protein sequence ID" value="KEP51868.1"/>
    <property type="molecule type" value="Genomic_DNA"/>
</dbReference>
<dbReference type="GO" id="GO:0000981">
    <property type="term" value="F:DNA-binding transcription factor activity, RNA polymerase II-specific"/>
    <property type="evidence" value="ECO:0007669"/>
    <property type="project" value="InterPro"/>
</dbReference>
<evidence type="ECO:0000313" key="6">
    <source>
        <dbReference type="Proteomes" id="UP000027456"/>
    </source>
</evidence>